<feature type="compositionally biased region" description="Acidic residues" evidence="7">
    <location>
        <begin position="239"/>
        <end position="249"/>
    </location>
</feature>
<feature type="compositionally biased region" description="Polar residues" evidence="7">
    <location>
        <begin position="317"/>
        <end position="329"/>
    </location>
</feature>
<dbReference type="GO" id="GO:0022857">
    <property type="term" value="F:transmembrane transporter activity"/>
    <property type="evidence" value="ECO:0007669"/>
    <property type="project" value="InterPro"/>
</dbReference>
<evidence type="ECO:0000256" key="8">
    <source>
        <dbReference type="SAM" id="Phobius"/>
    </source>
</evidence>
<keyword evidence="4 8" id="KW-1133">Transmembrane helix</keyword>
<reference evidence="9 10" key="1">
    <citation type="submission" date="2016-08" db="EMBL/GenBank/DDBJ databases">
        <authorList>
            <consortium name="Lentinula edodes genome sequencing consortium"/>
            <person name="Sakamoto Y."/>
            <person name="Nakade K."/>
            <person name="Sato S."/>
            <person name="Yoshida Y."/>
            <person name="Miyazaki K."/>
            <person name="Natsume S."/>
            <person name="Konno N."/>
        </authorList>
    </citation>
    <scope>NUCLEOTIDE SEQUENCE [LARGE SCALE GENOMIC DNA]</scope>
    <source>
        <strain evidence="9 10">NBRC 111202</strain>
    </source>
</reference>
<feature type="compositionally biased region" description="Low complexity" evidence="7">
    <location>
        <begin position="578"/>
        <end position="592"/>
    </location>
</feature>
<feature type="compositionally biased region" description="Low complexity" evidence="7">
    <location>
        <begin position="250"/>
        <end position="266"/>
    </location>
</feature>
<feature type="transmembrane region" description="Helical" evidence="8">
    <location>
        <begin position="909"/>
        <end position="928"/>
    </location>
</feature>
<dbReference type="STRING" id="5353.A0A1Q3E1H7"/>
<feature type="region of interest" description="Disordered" evidence="7">
    <location>
        <begin position="62"/>
        <end position="93"/>
    </location>
</feature>
<dbReference type="PANTHER" id="PTHR23511">
    <property type="entry name" value="SYNAPTIC VESICLE GLYCOPROTEIN 2"/>
    <property type="match status" value="1"/>
</dbReference>
<feature type="compositionally biased region" description="Basic residues" evidence="7">
    <location>
        <begin position="76"/>
        <end position="88"/>
    </location>
</feature>
<dbReference type="InterPro" id="IPR036259">
    <property type="entry name" value="MFS_trans_sf"/>
</dbReference>
<feature type="region of interest" description="Disordered" evidence="7">
    <location>
        <begin position="1"/>
        <end position="30"/>
    </location>
</feature>
<feature type="compositionally biased region" description="Low complexity" evidence="7">
    <location>
        <begin position="342"/>
        <end position="351"/>
    </location>
</feature>
<keyword evidence="10" id="KW-1185">Reference proteome</keyword>
<feature type="region of interest" description="Disordered" evidence="7">
    <location>
        <begin position="217"/>
        <end position="351"/>
    </location>
</feature>
<dbReference type="EMBL" id="BDGU01000051">
    <property type="protein sequence ID" value="GAW01070.1"/>
    <property type="molecule type" value="Genomic_DNA"/>
</dbReference>
<keyword evidence="2" id="KW-0813">Transport</keyword>
<feature type="transmembrane region" description="Helical" evidence="8">
    <location>
        <begin position="817"/>
        <end position="840"/>
    </location>
</feature>
<feature type="region of interest" description="Disordered" evidence="7">
    <location>
        <begin position="366"/>
        <end position="594"/>
    </location>
</feature>
<feature type="compositionally biased region" description="Low complexity" evidence="7">
    <location>
        <begin position="305"/>
        <end position="316"/>
    </location>
</feature>
<feature type="compositionally biased region" description="Basic and acidic residues" evidence="7">
    <location>
        <begin position="64"/>
        <end position="75"/>
    </location>
</feature>
<feature type="compositionally biased region" description="Basic and acidic residues" evidence="7">
    <location>
        <begin position="457"/>
        <end position="467"/>
    </location>
</feature>
<dbReference type="PANTHER" id="PTHR23511:SF5">
    <property type="entry name" value="MAJOR FACILITATOR-TYPE TRANSPORTER HXNZ-RELATED"/>
    <property type="match status" value="1"/>
</dbReference>
<reference evidence="9 10" key="2">
    <citation type="submission" date="2017-02" db="EMBL/GenBank/DDBJ databases">
        <title>A genome survey and senescence transcriptome analysis in Lentinula edodes.</title>
        <authorList>
            <person name="Sakamoto Y."/>
            <person name="Nakade K."/>
            <person name="Sato S."/>
            <person name="Yoshida Y."/>
            <person name="Miyazaki K."/>
            <person name="Natsume S."/>
            <person name="Konno N."/>
        </authorList>
    </citation>
    <scope>NUCLEOTIDE SEQUENCE [LARGE SCALE GENOMIC DNA]</scope>
    <source>
        <strain evidence="9 10">NBRC 111202</strain>
    </source>
</reference>
<feature type="compositionally biased region" description="Polar residues" evidence="7">
    <location>
        <begin position="524"/>
        <end position="546"/>
    </location>
</feature>
<feature type="compositionally biased region" description="Low complexity" evidence="7">
    <location>
        <begin position="502"/>
        <end position="513"/>
    </location>
</feature>
<feature type="compositionally biased region" description="Low complexity" evidence="7">
    <location>
        <begin position="621"/>
        <end position="635"/>
    </location>
</feature>
<feature type="region of interest" description="Disordered" evidence="7">
    <location>
        <begin position="1038"/>
        <end position="1069"/>
    </location>
</feature>
<feature type="transmembrane region" description="Helical" evidence="8">
    <location>
        <begin position="1188"/>
        <end position="1207"/>
    </location>
</feature>
<name>A0A1Q3E1H7_LENED</name>
<feature type="compositionally biased region" description="Basic and acidic residues" evidence="7">
    <location>
        <begin position="477"/>
        <end position="489"/>
    </location>
</feature>
<feature type="transmembrane region" description="Helical" evidence="8">
    <location>
        <begin position="861"/>
        <end position="885"/>
    </location>
</feature>
<keyword evidence="6" id="KW-0175">Coiled coil</keyword>
<feature type="compositionally biased region" description="Basic and acidic residues" evidence="7">
    <location>
        <begin position="981"/>
        <end position="992"/>
    </location>
</feature>
<dbReference type="GO" id="GO:0016020">
    <property type="term" value="C:membrane"/>
    <property type="evidence" value="ECO:0007669"/>
    <property type="project" value="UniProtKB-SubCell"/>
</dbReference>
<dbReference type="Proteomes" id="UP000188533">
    <property type="component" value="Unassembled WGS sequence"/>
</dbReference>
<dbReference type="SUPFAM" id="SSF103473">
    <property type="entry name" value="MFS general substrate transporter"/>
    <property type="match status" value="1"/>
</dbReference>
<feature type="coiled-coil region" evidence="6">
    <location>
        <begin position="102"/>
        <end position="192"/>
    </location>
</feature>
<protein>
    <submittedName>
        <fullName evidence="9">MFS general substrate transporter</fullName>
    </submittedName>
</protein>
<evidence type="ECO:0000313" key="9">
    <source>
        <dbReference type="EMBL" id="GAW01070.1"/>
    </source>
</evidence>
<evidence type="ECO:0000256" key="3">
    <source>
        <dbReference type="ARBA" id="ARBA00022692"/>
    </source>
</evidence>
<feature type="transmembrane region" description="Helical" evidence="8">
    <location>
        <begin position="1125"/>
        <end position="1147"/>
    </location>
</feature>
<keyword evidence="5 8" id="KW-0472">Membrane</keyword>
<gene>
    <name evidence="9" type="ORF">LENED_002641</name>
</gene>
<dbReference type="Pfam" id="PF00083">
    <property type="entry name" value="Sugar_tr"/>
    <property type="match status" value="1"/>
</dbReference>
<feature type="transmembrane region" description="Helical" evidence="8">
    <location>
        <begin position="775"/>
        <end position="797"/>
    </location>
</feature>
<evidence type="ECO:0000256" key="1">
    <source>
        <dbReference type="ARBA" id="ARBA00004141"/>
    </source>
</evidence>
<dbReference type="Gene3D" id="1.20.1250.20">
    <property type="entry name" value="MFS general substrate transporter like domains"/>
    <property type="match status" value="2"/>
</dbReference>
<organism evidence="9 10">
    <name type="scientific">Lentinula edodes</name>
    <name type="common">Shiitake mushroom</name>
    <name type="synonym">Lentinus edodes</name>
    <dbReference type="NCBI Taxonomy" id="5353"/>
    <lineage>
        <taxon>Eukaryota</taxon>
        <taxon>Fungi</taxon>
        <taxon>Dikarya</taxon>
        <taxon>Basidiomycota</taxon>
        <taxon>Agaricomycotina</taxon>
        <taxon>Agaricomycetes</taxon>
        <taxon>Agaricomycetidae</taxon>
        <taxon>Agaricales</taxon>
        <taxon>Marasmiineae</taxon>
        <taxon>Omphalotaceae</taxon>
        <taxon>Lentinula</taxon>
    </lineage>
</organism>
<proteinExistence type="predicted"/>
<keyword evidence="3 8" id="KW-0812">Transmembrane</keyword>
<feature type="transmembrane region" description="Helical" evidence="8">
    <location>
        <begin position="1239"/>
        <end position="1261"/>
    </location>
</feature>
<evidence type="ECO:0000256" key="2">
    <source>
        <dbReference type="ARBA" id="ARBA00022448"/>
    </source>
</evidence>
<feature type="compositionally biased region" description="Polar residues" evidence="7">
    <location>
        <begin position="568"/>
        <end position="577"/>
    </location>
</feature>
<evidence type="ECO:0000256" key="6">
    <source>
        <dbReference type="SAM" id="Coils"/>
    </source>
</evidence>
<dbReference type="InterPro" id="IPR005828">
    <property type="entry name" value="MFS_sugar_transport-like"/>
</dbReference>
<feature type="compositionally biased region" description="Low complexity" evidence="7">
    <location>
        <begin position="407"/>
        <end position="420"/>
    </location>
</feature>
<feature type="compositionally biased region" description="Polar residues" evidence="7">
    <location>
        <begin position="283"/>
        <end position="297"/>
    </location>
</feature>
<comment type="subcellular location">
    <subcellularLocation>
        <location evidence="1">Membrane</location>
        <topology evidence="1">Multi-pass membrane protein</topology>
    </subcellularLocation>
</comment>
<feature type="transmembrane region" description="Helical" evidence="8">
    <location>
        <begin position="739"/>
        <end position="763"/>
    </location>
</feature>
<feature type="region of interest" description="Disordered" evidence="7">
    <location>
        <begin position="969"/>
        <end position="1022"/>
    </location>
</feature>
<comment type="caution">
    <text evidence="9">The sequence shown here is derived from an EMBL/GenBank/DDBJ whole genome shotgun (WGS) entry which is preliminary data.</text>
</comment>
<evidence type="ECO:0000256" key="5">
    <source>
        <dbReference type="ARBA" id="ARBA00023136"/>
    </source>
</evidence>
<feature type="transmembrane region" description="Helical" evidence="8">
    <location>
        <begin position="1214"/>
        <end position="1233"/>
    </location>
</feature>
<evidence type="ECO:0000256" key="4">
    <source>
        <dbReference type="ARBA" id="ARBA00022989"/>
    </source>
</evidence>
<feature type="region of interest" description="Disordered" evidence="7">
    <location>
        <begin position="612"/>
        <end position="638"/>
    </location>
</feature>
<evidence type="ECO:0000313" key="10">
    <source>
        <dbReference type="Proteomes" id="UP000188533"/>
    </source>
</evidence>
<evidence type="ECO:0000256" key="7">
    <source>
        <dbReference type="SAM" id="MobiDB-lite"/>
    </source>
</evidence>
<sequence length="1281" mass="141579">MSLHQEHYPPDIAEVHSVSSPTSSGSREHYQPNIYDEANVTEFPFPPPRNHRGVGLRHSRSHLLKHESNDKETQSRPRRSSSHSRHSSRSISAHLILTNERLTQANARNIALETQKEELLVRFVALAKDKASVEADLRTTQESLQLYQAQLELAQKEVNRATDVVRKVDQARVQAENEVVRLRSRVRQLETEKSTRRGWEEGWDIGFQEGIERAQAETSLMDRFVPRRRRSSTRMRDGETDDGGGEADDSTASSSVRRNRSRTISTRNRKPFIPEDDSYVVSPVSSGAQPAQQSPLLSRTRQRARSIASRSSRAQTYVSSTNQSQTSSPEVIHPLPIPRPPSSLSHHSLVPPDNYIPTMTPTDHFIPMPPPHELSNPVPSATQAPSEPDTVREQFANQRELGRNSWRSRAASTGSRASTRISEYDLVSPPTRERAEAPQPPPNFDVDRGSSPTGDTGSRRMVEEWRDIVTTPPPNRGEPDGESRPEPEFLRTPPQARSSNTPGRSRSPRVSGGPRKRKIILQPTPLSVETLSQMNPQGSSGVQHTQAEGPADREPQPIASPPRHPRTEQLQQQAHVQSGTSSSDSSPPAGTARTKTPVAWFKRHFQRSYSSPVIPNIQIEPPSQTPTTTSSNDSSRLNPVLLSPEDANRPIALPNDVIAEATRGVAILPSSTPVPNAPITIRLPDGELPLGMSTQDAYEDEFDDMEYQNDAEGLLDEVCDERTRLDRTIDRIGMGSYQWTLLSLCGFGWLADNMWIQAVAIILPRVQQHYAVPDNYIGAVSSSMFAGMMIGALGWGTCSDLMGRSMAFNATLFFTSLFGLLASFANSFGTLCLMLFLLGSAGSMPTDGTLLLEHMPNGKQYLVTALSVFFSFGAVLSAVVALLVVPQHSCSVNTLAACDVETQNKGWKYLLIALGLITLAMFLGRMVFFRLHESPRYLVHAGRPQEALESLQMISKFNGSDLSLALEDVDDQKPQTPSSPRDCDNSEQHGEDSVPFLPHKSLDGAGDDADSQHANSNEDLRKTGDTIFDAGITHYSSTGESSTPLDLANAKFDANSEPDGPTPTVDQSSHVTVDVDSVPRHRPLTHARRRSHRLSRRASSIYERKVCRMLPHWLRRPIWAWWDRVMLVLAPEWLSTTLLVWAAWWAMSLAYTMFNVFLPKLLETSGGSGHDDGVAIIPKTLEESLWDVVIFTLGGCPGAILGALMVESPLGRRWSLAGSTFVTAFFCVMFVMADASWAIRTSAVGISLSATTMWAILYGFLGPKFVVQRAASRQHCHALVE</sequence>
<accession>A0A1Q3E1H7</accession>